<sequence length="100" mass="11376">MVRINVFRDGNSKALTSLVRSGRTNAYSILEDVTVVVKIRETVIVVLFVANANRSDGPELSSFPGKHARAWTLVLSYRQDQAQYFQLEFSIFYLYLSLTL</sequence>
<dbReference type="EMBL" id="JACSEA010000013">
    <property type="protein sequence ID" value="KAF7386917.1"/>
    <property type="molecule type" value="Genomic_DNA"/>
</dbReference>
<protein>
    <submittedName>
        <fullName evidence="1">Uncharacterized protein</fullName>
    </submittedName>
</protein>
<name>A0A834JFK2_VESVU</name>
<evidence type="ECO:0000313" key="2">
    <source>
        <dbReference type="Proteomes" id="UP000614350"/>
    </source>
</evidence>
<gene>
    <name evidence="1" type="ORF">HZH66_011369</name>
</gene>
<comment type="caution">
    <text evidence="1">The sequence shown here is derived from an EMBL/GenBank/DDBJ whole genome shotgun (WGS) entry which is preliminary data.</text>
</comment>
<organism evidence="1 2">
    <name type="scientific">Vespula vulgaris</name>
    <name type="common">Yellow jacket</name>
    <name type="synonym">Wasp</name>
    <dbReference type="NCBI Taxonomy" id="7454"/>
    <lineage>
        <taxon>Eukaryota</taxon>
        <taxon>Metazoa</taxon>
        <taxon>Ecdysozoa</taxon>
        <taxon>Arthropoda</taxon>
        <taxon>Hexapoda</taxon>
        <taxon>Insecta</taxon>
        <taxon>Pterygota</taxon>
        <taxon>Neoptera</taxon>
        <taxon>Endopterygota</taxon>
        <taxon>Hymenoptera</taxon>
        <taxon>Apocrita</taxon>
        <taxon>Aculeata</taxon>
        <taxon>Vespoidea</taxon>
        <taxon>Vespidae</taxon>
        <taxon>Vespinae</taxon>
        <taxon>Vespula</taxon>
    </lineage>
</organism>
<proteinExistence type="predicted"/>
<reference evidence="1" key="1">
    <citation type="journal article" date="2020" name="G3 (Bethesda)">
        <title>High-Quality Assemblies for Three Invasive Social Wasps from the &lt;i&gt;Vespula&lt;/i&gt; Genus.</title>
        <authorList>
            <person name="Harrop T.W.R."/>
            <person name="Guhlin J."/>
            <person name="McLaughlin G.M."/>
            <person name="Permina E."/>
            <person name="Stockwell P."/>
            <person name="Gilligan J."/>
            <person name="Le Lec M.F."/>
            <person name="Gruber M.A.M."/>
            <person name="Quinn O."/>
            <person name="Lovegrove M."/>
            <person name="Duncan E.J."/>
            <person name="Remnant E.J."/>
            <person name="Van Eeckhoven J."/>
            <person name="Graham B."/>
            <person name="Knapp R.A."/>
            <person name="Langford K.W."/>
            <person name="Kronenberg Z."/>
            <person name="Press M.O."/>
            <person name="Eacker S.M."/>
            <person name="Wilson-Rankin E.E."/>
            <person name="Purcell J."/>
            <person name="Lester P.J."/>
            <person name="Dearden P.K."/>
        </authorList>
    </citation>
    <scope>NUCLEOTIDE SEQUENCE</scope>
    <source>
        <strain evidence="1">Marl-1</strain>
    </source>
</reference>
<keyword evidence="2" id="KW-1185">Reference proteome</keyword>
<accession>A0A834JFK2</accession>
<dbReference type="Proteomes" id="UP000614350">
    <property type="component" value="Unassembled WGS sequence"/>
</dbReference>
<dbReference type="AlphaFoldDB" id="A0A834JFK2"/>
<evidence type="ECO:0000313" key="1">
    <source>
        <dbReference type="EMBL" id="KAF7386917.1"/>
    </source>
</evidence>